<dbReference type="EMBL" id="JACJII010000001">
    <property type="protein sequence ID" value="MBA9004145.1"/>
    <property type="molecule type" value="Genomic_DNA"/>
</dbReference>
<dbReference type="InterPro" id="IPR009097">
    <property type="entry name" value="Cyclic_Pdiesterase"/>
</dbReference>
<comment type="caution">
    <text evidence="1">The sequence shown here is derived from an EMBL/GenBank/DDBJ whole genome shotgun (WGS) entry which is preliminary data.</text>
</comment>
<dbReference type="Proteomes" id="UP000539313">
    <property type="component" value="Unassembled WGS sequence"/>
</dbReference>
<reference evidence="1 2" key="1">
    <citation type="submission" date="2020-08" db="EMBL/GenBank/DDBJ databases">
        <title>Sequencing the genomes of 1000 actinobacteria strains.</title>
        <authorList>
            <person name="Klenk H.-P."/>
        </authorList>
    </citation>
    <scope>NUCLEOTIDE SEQUENCE [LARGE SCALE GENOMIC DNA]</scope>
    <source>
        <strain evidence="1 2">DSM 45823</strain>
    </source>
</reference>
<keyword evidence="2" id="KW-1185">Reference proteome</keyword>
<dbReference type="AlphaFoldDB" id="A0A7W3MYA8"/>
<dbReference type="Pfam" id="PF13563">
    <property type="entry name" value="2_5_RNA_ligase2"/>
    <property type="match status" value="1"/>
</dbReference>
<protein>
    <recommendedName>
        <fullName evidence="3">2'-5' RNA ligase family protein</fullName>
    </recommendedName>
</protein>
<dbReference type="Gene3D" id="3.90.1140.10">
    <property type="entry name" value="Cyclic phosphodiesterase"/>
    <property type="match status" value="1"/>
</dbReference>
<proteinExistence type="predicted"/>
<organism evidence="1 2">
    <name type="scientific">Thermomonospora cellulosilytica</name>
    <dbReference type="NCBI Taxonomy" id="1411118"/>
    <lineage>
        <taxon>Bacteria</taxon>
        <taxon>Bacillati</taxon>
        <taxon>Actinomycetota</taxon>
        <taxon>Actinomycetes</taxon>
        <taxon>Streptosporangiales</taxon>
        <taxon>Thermomonosporaceae</taxon>
        <taxon>Thermomonospora</taxon>
    </lineage>
</organism>
<accession>A0A7W3MYA8</accession>
<dbReference type="SUPFAM" id="SSF55144">
    <property type="entry name" value="LigT-like"/>
    <property type="match status" value="1"/>
</dbReference>
<evidence type="ECO:0000313" key="2">
    <source>
        <dbReference type="Proteomes" id="UP000539313"/>
    </source>
</evidence>
<gene>
    <name evidence="1" type="ORF">HNR21_003027</name>
</gene>
<evidence type="ECO:0008006" key="3">
    <source>
        <dbReference type="Google" id="ProtNLM"/>
    </source>
</evidence>
<dbReference type="RefSeq" id="WP_182705713.1">
    <property type="nucleotide sequence ID" value="NZ_JACJII010000001.1"/>
</dbReference>
<name>A0A7W3MYA8_9ACTN</name>
<evidence type="ECO:0000313" key="1">
    <source>
        <dbReference type="EMBL" id="MBA9004145.1"/>
    </source>
</evidence>
<sequence>MLLEGAEQIEELRRTWDPVMADLVPAHLTVTYPEETSDETLLLRRAESWVPQATAFRLRPGKVFAENEGHGGVFVAVDDVDGGWAALRRRLLAPPMTPVDFPPHVTIAHPRTSSRGPDCHSALAGRRLEGEFWVREVSFTETTPTSFTILRRFPLATSP</sequence>